<keyword evidence="3" id="KW-0408">Iron</keyword>
<reference evidence="7 8" key="1">
    <citation type="submission" date="2018-01" db="EMBL/GenBank/DDBJ databases">
        <title>Draft genome sequence of Paucibacter aquatile CR182 isolated from freshwater of the Nakdong River.</title>
        <authorList>
            <person name="Choi A."/>
            <person name="Chung E.J."/>
        </authorList>
    </citation>
    <scope>NUCLEOTIDE SEQUENCE [LARGE SCALE GENOMIC DNA]</scope>
    <source>
        <strain evidence="7 8">CR182</strain>
    </source>
</reference>
<feature type="domain" description="Rieske" evidence="6">
    <location>
        <begin position="55"/>
        <end position="127"/>
    </location>
</feature>
<dbReference type="PANTHER" id="PTHR40261:SF1">
    <property type="entry name" value="RIESKE DOMAIN-CONTAINING PROTEIN"/>
    <property type="match status" value="1"/>
</dbReference>
<organism evidence="7 8">
    <name type="scientific">Kinneretia aquatilis</name>
    <dbReference type="NCBI Taxonomy" id="2070761"/>
    <lineage>
        <taxon>Bacteria</taxon>
        <taxon>Pseudomonadati</taxon>
        <taxon>Pseudomonadota</taxon>
        <taxon>Betaproteobacteria</taxon>
        <taxon>Burkholderiales</taxon>
        <taxon>Sphaerotilaceae</taxon>
        <taxon>Roseateles</taxon>
    </lineage>
</organism>
<dbReference type="GO" id="GO:0046872">
    <property type="term" value="F:metal ion binding"/>
    <property type="evidence" value="ECO:0007669"/>
    <property type="project" value="UniProtKB-KW"/>
</dbReference>
<dbReference type="AlphaFoldDB" id="A0A2N8L1S0"/>
<dbReference type="EMBL" id="POSP01000003">
    <property type="protein sequence ID" value="PND39663.1"/>
    <property type="molecule type" value="Genomic_DNA"/>
</dbReference>
<keyword evidence="1" id="KW-0001">2Fe-2S</keyword>
<dbReference type="InterPro" id="IPR017941">
    <property type="entry name" value="Rieske_2Fe-2S"/>
</dbReference>
<dbReference type="GO" id="GO:0051537">
    <property type="term" value="F:2 iron, 2 sulfur cluster binding"/>
    <property type="evidence" value="ECO:0007669"/>
    <property type="project" value="UniProtKB-KW"/>
</dbReference>
<evidence type="ECO:0000259" key="6">
    <source>
        <dbReference type="PROSITE" id="PS51296"/>
    </source>
</evidence>
<dbReference type="SUPFAM" id="SSF50022">
    <property type="entry name" value="ISP domain"/>
    <property type="match status" value="1"/>
</dbReference>
<evidence type="ECO:0000313" key="7">
    <source>
        <dbReference type="EMBL" id="PND39663.1"/>
    </source>
</evidence>
<proteinExistence type="predicted"/>
<dbReference type="Pfam" id="PF00355">
    <property type="entry name" value="Rieske"/>
    <property type="match status" value="1"/>
</dbReference>
<evidence type="ECO:0000256" key="4">
    <source>
        <dbReference type="ARBA" id="ARBA00023014"/>
    </source>
</evidence>
<evidence type="ECO:0000256" key="2">
    <source>
        <dbReference type="ARBA" id="ARBA00022723"/>
    </source>
</evidence>
<evidence type="ECO:0000256" key="3">
    <source>
        <dbReference type="ARBA" id="ARBA00023004"/>
    </source>
</evidence>
<evidence type="ECO:0000256" key="5">
    <source>
        <dbReference type="SAM" id="MobiDB-lite"/>
    </source>
</evidence>
<evidence type="ECO:0000256" key="1">
    <source>
        <dbReference type="ARBA" id="ARBA00022714"/>
    </source>
</evidence>
<sequence length="143" mass="15894">MSLPPSLTPPPSSESPQAEGLPLCSSEALQERGRAHTFDVQQYREPARAFALRFDGKVVAYLNRCAHVPTEMDWQEGEFLDGDKQYIMCSIHGAVYDPLTGRCVTGMCGRMGLTKIEVQEREGVVYWYPSRDTRPAASAPKAE</sequence>
<dbReference type="PANTHER" id="PTHR40261">
    <property type="match status" value="1"/>
</dbReference>
<feature type="compositionally biased region" description="Pro residues" evidence="5">
    <location>
        <begin position="1"/>
        <end position="13"/>
    </location>
</feature>
<keyword evidence="8" id="KW-1185">Reference proteome</keyword>
<dbReference type="OrthoDB" id="9794779at2"/>
<dbReference type="RefSeq" id="WP_102769571.1">
    <property type="nucleotide sequence ID" value="NZ_CP124551.1"/>
</dbReference>
<protein>
    <submittedName>
        <fullName evidence="7">2Fe-2S ferredoxin</fullName>
    </submittedName>
</protein>
<dbReference type="Proteomes" id="UP000235916">
    <property type="component" value="Unassembled WGS sequence"/>
</dbReference>
<comment type="caution">
    <text evidence="7">The sequence shown here is derived from an EMBL/GenBank/DDBJ whole genome shotgun (WGS) entry which is preliminary data.</text>
</comment>
<dbReference type="InterPro" id="IPR036922">
    <property type="entry name" value="Rieske_2Fe-2S_sf"/>
</dbReference>
<feature type="region of interest" description="Disordered" evidence="5">
    <location>
        <begin position="1"/>
        <end position="20"/>
    </location>
</feature>
<dbReference type="PROSITE" id="PS51296">
    <property type="entry name" value="RIESKE"/>
    <property type="match status" value="1"/>
</dbReference>
<dbReference type="Gene3D" id="2.102.10.10">
    <property type="entry name" value="Rieske [2Fe-2S] iron-sulphur domain"/>
    <property type="match status" value="1"/>
</dbReference>
<evidence type="ECO:0000313" key="8">
    <source>
        <dbReference type="Proteomes" id="UP000235916"/>
    </source>
</evidence>
<keyword evidence="2" id="KW-0479">Metal-binding</keyword>
<name>A0A2N8L1S0_9BURK</name>
<dbReference type="CDD" id="cd03467">
    <property type="entry name" value="Rieske"/>
    <property type="match status" value="1"/>
</dbReference>
<keyword evidence="4" id="KW-0411">Iron-sulfur</keyword>
<accession>A0A2N8L1S0</accession>
<gene>
    <name evidence="7" type="ORF">C1O66_09530</name>
</gene>